<name>A0ABV8P4N9_9BURK</name>
<evidence type="ECO:0000313" key="3">
    <source>
        <dbReference type="Proteomes" id="UP001595848"/>
    </source>
</evidence>
<gene>
    <name evidence="2" type="ORF">ACFOY1_20205</name>
</gene>
<dbReference type="PROSITE" id="PS51257">
    <property type="entry name" value="PROKAR_LIPOPROTEIN"/>
    <property type="match status" value="1"/>
</dbReference>
<accession>A0ABV8P4N9</accession>
<evidence type="ECO:0008006" key="4">
    <source>
        <dbReference type="Google" id="ProtNLM"/>
    </source>
</evidence>
<organism evidence="2 3">
    <name type="scientific">Candidimonas humi</name>
    <dbReference type="NCBI Taxonomy" id="683355"/>
    <lineage>
        <taxon>Bacteria</taxon>
        <taxon>Pseudomonadati</taxon>
        <taxon>Pseudomonadota</taxon>
        <taxon>Betaproteobacteria</taxon>
        <taxon>Burkholderiales</taxon>
        <taxon>Alcaligenaceae</taxon>
        <taxon>Candidimonas</taxon>
    </lineage>
</organism>
<reference evidence="3" key="1">
    <citation type="journal article" date="2019" name="Int. J. Syst. Evol. Microbiol.">
        <title>The Global Catalogue of Microorganisms (GCM) 10K type strain sequencing project: providing services to taxonomists for standard genome sequencing and annotation.</title>
        <authorList>
            <consortium name="The Broad Institute Genomics Platform"/>
            <consortium name="The Broad Institute Genome Sequencing Center for Infectious Disease"/>
            <person name="Wu L."/>
            <person name="Ma J."/>
        </authorList>
    </citation>
    <scope>NUCLEOTIDE SEQUENCE [LARGE SCALE GENOMIC DNA]</scope>
    <source>
        <strain evidence="3">LMG 24813</strain>
    </source>
</reference>
<dbReference type="EMBL" id="JBHSBV010000011">
    <property type="protein sequence ID" value="MFC4203282.1"/>
    <property type="molecule type" value="Genomic_DNA"/>
</dbReference>
<protein>
    <recommendedName>
        <fullName evidence="4">Lipoprotein</fullName>
    </recommendedName>
</protein>
<evidence type="ECO:0000256" key="1">
    <source>
        <dbReference type="SAM" id="SignalP"/>
    </source>
</evidence>
<feature type="chain" id="PRO_5045298123" description="Lipoprotein" evidence="1">
    <location>
        <begin position="29"/>
        <end position="156"/>
    </location>
</feature>
<evidence type="ECO:0000313" key="2">
    <source>
        <dbReference type="EMBL" id="MFC4203282.1"/>
    </source>
</evidence>
<comment type="caution">
    <text evidence="2">The sequence shown here is derived from an EMBL/GenBank/DDBJ whole genome shotgun (WGS) entry which is preliminary data.</text>
</comment>
<sequence length="156" mass="17141">MKIDILRALPWKRSALLLGAALALAGCAARGPEGLHLNDLLTSDYFRLQRNIPYDTFAPVQMALFKHQRACGGDITFTADPNHASYAIVTEKDFPGAGWDHTLVIRLVLLQDRPVKAAAYSYYAGTEHRIDRMFDAIIKPGVCEDKPAAAPRPAGH</sequence>
<keyword evidence="3" id="KW-1185">Reference proteome</keyword>
<dbReference type="Proteomes" id="UP001595848">
    <property type="component" value="Unassembled WGS sequence"/>
</dbReference>
<proteinExistence type="predicted"/>
<keyword evidence="1" id="KW-0732">Signal</keyword>
<dbReference type="RefSeq" id="WP_217966421.1">
    <property type="nucleotide sequence ID" value="NZ_JAHTBN010000014.1"/>
</dbReference>
<feature type="signal peptide" evidence="1">
    <location>
        <begin position="1"/>
        <end position="28"/>
    </location>
</feature>